<evidence type="ECO:0000256" key="10">
    <source>
        <dbReference type="ARBA" id="ARBA00023012"/>
    </source>
</evidence>
<dbReference type="InterPro" id="IPR008358">
    <property type="entry name" value="Sig_transdc_His_kin/Pase_MprB"/>
</dbReference>
<accession>A0A9D2JMX6</accession>
<evidence type="ECO:0000259" key="12">
    <source>
        <dbReference type="PROSITE" id="PS50109"/>
    </source>
</evidence>
<evidence type="ECO:0000256" key="9">
    <source>
        <dbReference type="ARBA" id="ARBA00022840"/>
    </source>
</evidence>
<dbReference type="InterPro" id="IPR050980">
    <property type="entry name" value="2C_sensor_his_kinase"/>
</dbReference>
<dbReference type="PANTHER" id="PTHR44936:SF10">
    <property type="entry name" value="SENSOR PROTEIN RSTB"/>
    <property type="match status" value="1"/>
</dbReference>
<evidence type="ECO:0000256" key="2">
    <source>
        <dbReference type="ARBA" id="ARBA00004651"/>
    </source>
</evidence>
<feature type="transmembrane region" description="Helical" evidence="11">
    <location>
        <begin position="151"/>
        <end position="173"/>
    </location>
</feature>
<dbReference type="InterPro" id="IPR036097">
    <property type="entry name" value="HisK_dim/P_sf"/>
</dbReference>
<dbReference type="PRINTS" id="PR01780">
    <property type="entry name" value="LANTIREGPROT"/>
</dbReference>
<keyword evidence="11" id="KW-0472">Membrane</keyword>
<gene>
    <name evidence="14" type="ORF">H9724_01260</name>
</gene>
<keyword evidence="10" id="KW-0902">Two-component regulatory system</keyword>
<dbReference type="Pfam" id="PF02518">
    <property type="entry name" value="HATPase_c"/>
    <property type="match status" value="1"/>
</dbReference>
<dbReference type="Proteomes" id="UP000824105">
    <property type="component" value="Unassembled WGS sequence"/>
</dbReference>
<evidence type="ECO:0000256" key="5">
    <source>
        <dbReference type="ARBA" id="ARBA00022553"/>
    </source>
</evidence>
<name>A0A9D2JMX6_9FIRM</name>
<feature type="transmembrane region" description="Helical" evidence="11">
    <location>
        <begin position="12"/>
        <end position="37"/>
    </location>
</feature>
<evidence type="ECO:0000256" key="7">
    <source>
        <dbReference type="ARBA" id="ARBA00022741"/>
    </source>
</evidence>
<dbReference type="InterPro" id="IPR003594">
    <property type="entry name" value="HATPase_dom"/>
</dbReference>
<dbReference type="EMBL" id="DXBF01000010">
    <property type="protein sequence ID" value="HIZ61385.1"/>
    <property type="molecule type" value="Genomic_DNA"/>
</dbReference>
<dbReference type="PROSITE" id="PS50885">
    <property type="entry name" value="HAMP"/>
    <property type="match status" value="1"/>
</dbReference>
<evidence type="ECO:0000313" key="15">
    <source>
        <dbReference type="Proteomes" id="UP000824105"/>
    </source>
</evidence>
<dbReference type="AlphaFoldDB" id="A0A9D2JMX6"/>
<organism evidence="14 15">
    <name type="scientific">Candidatus Gemmiger avistercoris</name>
    <dbReference type="NCBI Taxonomy" id="2838606"/>
    <lineage>
        <taxon>Bacteria</taxon>
        <taxon>Bacillati</taxon>
        <taxon>Bacillota</taxon>
        <taxon>Clostridia</taxon>
        <taxon>Eubacteriales</taxon>
        <taxon>Gemmiger</taxon>
    </lineage>
</organism>
<proteinExistence type="predicted"/>
<dbReference type="InterPro" id="IPR036890">
    <property type="entry name" value="HATPase_C_sf"/>
</dbReference>
<dbReference type="GO" id="GO:0005886">
    <property type="term" value="C:plasma membrane"/>
    <property type="evidence" value="ECO:0007669"/>
    <property type="project" value="UniProtKB-SubCell"/>
</dbReference>
<dbReference type="InterPro" id="IPR005467">
    <property type="entry name" value="His_kinase_dom"/>
</dbReference>
<evidence type="ECO:0000256" key="6">
    <source>
        <dbReference type="ARBA" id="ARBA00022679"/>
    </source>
</evidence>
<protein>
    <recommendedName>
        <fullName evidence="3">histidine kinase</fullName>
        <ecNumber evidence="3">2.7.13.3</ecNumber>
    </recommendedName>
</protein>
<reference evidence="14" key="1">
    <citation type="journal article" date="2021" name="PeerJ">
        <title>Extensive microbial diversity within the chicken gut microbiome revealed by metagenomics and culture.</title>
        <authorList>
            <person name="Gilroy R."/>
            <person name="Ravi A."/>
            <person name="Getino M."/>
            <person name="Pursley I."/>
            <person name="Horton D.L."/>
            <person name="Alikhan N.F."/>
            <person name="Baker D."/>
            <person name="Gharbi K."/>
            <person name="Hall N."/>
            <person name="Watson M."/>
            <person name="Adriaenssens E.M."/>
            <person name="Foster-Nyarko E."/>
            <person name="Jarju S."/>
            <person name="Secka A."/>
            <person name="Antonio M."/>
            <person name="Oren A."/>
            <person name="Chaudhuri R.R."/>
            <person name="La Ragione R."/>
            <person name="Hildebrand F."/>
            <person name="Pallen M.J."/>
        </authorList>
    </citation>
    <scope>NUCLEOTIDE SEQUENCE</scope>
    <source>
        <strain evidence="14">CHK188-11489</strain>
    </source>
</reference>
<dbReference type="GO" id="GO:0000155">
    <property type="term" value="F:phosphorelay sensor kinase activity"/>
    <property type="evidence" value="ECO:0007669"/>
    <property type="project" value="InterPro"/>
</dbReference>
<keyword evidence="6" id="KW-0808">Transferase</keyword>
<dbReference type="SUPFAM" id="SSF47384">
    <property type="entry name" value="Homodimeric domain of signal transducing histidine kinase"/>
    <property type="match status" value="1"/>
</dbReference>
<dbReference type="SUPFAM" id="SSF55874">
    <property type="entry name" value="ATPase domain of HSP90 chaperone/DNA topoisomerase II/histidine kinase"/>
    <property type="match status" value="1"/>
</dbReference>
<dbReference type="CDD" id="cd00075">
    <property type="entry name" value="HATPase"/>
    <property type="match status" value="1"/>
</dbReference>
<evidence type="ECO:0000256" key="3">
    <source>
        <dbReference type="ARBA" id="ARBA00012438"/>
    </source>
</evidence>
<dbReference type="InterPro" id="IPR003661">
    <property type="entry name" value="HisK_dim/P_dom"/>
</dbReference>
<reference evidence="14" key="2">
    <citation type="submission" date="2021-04" db="EMBL/GenBank/DDBJ databases">
        <authorList>
            <person name="Gilroy R."/>
        </authorList>
    </citation>
    <scope>NUCLEOTIDE SEQUENCE</scope>
    <source>
        <strain evidence="14">CHK188-11489</strain>
    </source>
</reference>
<dbReference type="Gene3D" id="3.30.565.10">
    <property type="entry name" value="Histidine kinase-like ATPase, C-terminal domain"/>
    <property type="match status" value="1"/>
</dbReference>
<dbReference type="SMART" id="SM00388">
    <property type="entry name" value="HisKA"/>
    <property type="match status" value="1"/>
</dbReference>
<dbReference type="GO" id="GO:0005524">
    <property type="term" value="F:ATP binding"/>
    <property type="evidence" value="ECO:0007669"/>
    <property type="project" value="UniProtKB-KW"/>
</dbReference>
<evidence type="ECO:0000259" key="13">
    <source>
        <dbReference type="PROSITE" id="PS50885"/>
    </source>
</evidence>
<comment type="catalytic activity">
    <reaction evidence="1">
        <text>ATP + protein L-histidine = ADP + protein N-phospho-L-histidine.</text>
        <dbReference type="EC" id="2.7.13.3"/>
    </reaction>
</comment>
<feature type="domain" description="Histidine kinase" evidence="12">
    <location>
        <begin position="248"/>
        <end position="460"/>
    </location>
</feature>
<feature type="domain" description="HAMP" evidence="13">
    <location>
        <begin position="180"/>
        <end position="233"/>
    </location>
</feature>
<dbReference type="EC" id="2.7.13.3" evidence="3"/>
<dbReference type="SMART" id="SM00387">
    <property type="entry name" value="HATPase_c"/>
    <property type="match status" value="1"/>
</dbReference>
<evidence type="ECO:0000313" key="14">
    <source>
        <dbReference type="EMBL" id="HIZ61385.1"/>
    </source>
</evidence>
<comment type="caution">
    <text evidence="14">The sequence shown here is derived from an EMBL/GenBank/DDBJ whole genome shotgun (WGS) entry which is preliminary data.</text>
</comment>
<keyword evidence="8 14" id="KW-0418">Kinase</keyword>
<dbReference type="Gene3D" id="1.10.287.130">
    <property type="match status" value="1"/>
</dbReference>
<keyword evidence="5" id="KW-0597">Phosphoprotein</keyword>
<dbReference type="CDD" id="cd00082">
    <property type="entry name" value="HisKA"/>
    <property type="match status" value="1"/>
</dbReference>
<dbReference type="PROSITE" id="PS50109">
    <property type="entry name" value="HIS_KIN"/>
    <property type="match status" value="1"/>
</dbReference>
<sequence length="464" mass="49577">MKRSRPLSRLLLGYLVRTGLACAATAVLWFGGLMAMIQLGFVLPAYSGSDAALLAMELLPQMSADHFDADALPDLCRWVLLDESVAPDEAAAPENVLATNMSGASLDLALARGTRPLYSQFYRDVPLIDGTLCRLQYDFAMPYADPALRGVLPDFQACMTVLLVLLLAAVVFATTRRTARRLRAITGRLTDACRLLAGGDLEAPMPAPTHVREFDEALQTMDGLRGELAGSLKAQWAMEQQRAQRMAALTHDLKTPLTIIQGNAELLAEEELTAAQRPAVDAILRGAGRAGQYLAALRDICRVQDAPAPAEDFPLLPFCENLAETGRALCAPRGVRFACTFRLPDGLTLHARRQDLARAVENLLANAARFAPQGGQVTLACRAEDGQILFTVQDDGPGFPDPILRNGGQMFATGDAARSDGHQGLGLYWARTVAEAHGGRLTLANTGGGALAVLAVPAAKTPPS</sequence>
<keyword evidence="9" id="KW-0067">ATP-binding</keyword>
<evidence type="ECO:0000256" key="1">
    <source>
        <dbReference type="ARBA" id="ARBA00000085"/>
    </source>
</evidence>
<evidence type="ECO:0000256" key="4">
    <source>
        <dbReference type="ARBA" id="ARBA00022475"/>
    </source>
</evidence>
<evidence type="ECO:0000256" key="8">
    <source>
        <dbReference type="ARBA" id="ARBA00022777"/>
    </source>
</evidence>
<evidence type="ECO:0000256" key="11">
    <source>
        <dbReference type="SAM" id="Phobius"/>
    </source>
</evidence>
<dbReference type="PANTHER" id="PTHR44936">
    <property type="entry name" value="SENSOR PROTEIN CREC"/>
    <property type="match status" value="1"/>
</dbReference>
<keyword evidence="4" id="KW-1003">Cell membrane</keyword>
<dbReference type="InterPro" id="IPR003660">
    <property type="entry name" value="HAMP_dom"/>
</dbReference>
<comment type="subcellular location">
    <subcellularLocation>
        <location evidence="2">Cell membrane</location>
        <topology evidence="2">Multi-pass membrane protein</topology>
    </subcellularLocation>
</comment>
<keyword evidence="11" id="KW-0812">Transmembrane</keyword>
<keyword evidence="11" id="KW-1133">Transmembrane helix</keyword>
<dbReference type="Pfam" id="PF00512">
    <property type="entry name" value="HisKA"/>
    <property type="match status" value="1"/>
</dbReference>
<keyword evidence="7" id="KW-0547">Nucleotide-binding</keyword>